<accession>U3NB80</accession>
<sequence>MCAEYQLFAVMPLFPRSGITRRQAALRTDHPQRGNRFEALRGMRQHVCGGQQPGEILPRLRGKDTPQTESPKREKQAFTDKNNYIASTANEYPFARNARASHRERGHFACWDSPKPLKIEKGRDETICRILHTTMTNWKPPKPCG</sequence>
<organism evidence="2">
    <name type="scientific">uncultured bacterium EB2</name>
    <dbReference type="NCBI Taxonomy" id="1348855"/>
    <lineage>
        <taxon>Bacteria</taxon>
        <taxon>environmental samples</taxon>
    </lineage>
</organism>
<protein>
    <submittedName>
        <fullName evidence="2">Uncharacterized protein</fullName>
    </submittedName>
</protein>
<feature type="compositionally biased region" description="Basic and acidic residues" evidence="1">
    <location>
        <begin position="61"/>
        <end position="78"/>
    </location>
</feature>
<feature type="region of interest" description="Disordered" evidence="1">
    <location>
        <begin position="49"/>
        <end position="82"/>
    </location>
</feature>
<reference evidence="2" key="1">
    <citation type="journal article" date="2014" name="J. Antimicrob. Chemother.">
        <title>Effects of selective digestive decontamination (SDD) on the gut resistome.</title>
        <authorList>
            <person name="Buelow E."/>
            <person name="Gonzalez T.B."/>
            <person name="Versluis D."/>
            <person name="Oostdijk E.A."/>
            <person name="Ogilvie L.A."/>
            <person name="van Mourik M.S."/>
            <person name="Oosterink E."/>
            <person name="van Passel M.W."/>
            <person name="Smidt H."/>
            <person name="D'Andrea M.M."/>
            <person name="de Been M."/>
            <person name="Jones B.V."/>
            <person name="Willems R.J."/>
            <person name="Bonten M.J."/>
            <person name="van Schaik W."/>
        </authorList>
    </citation>
    <scope>NUCLEOTIDE SEQUENCE</scope>
</reference>
<evidence type="ECO:0000256" key="1">
    <source>
        <dbReference type="SAM" id="MobiDB-lite"/>
    </source>
</evidence>
<name>U3NB80_9BACT</name>
<evidence type="ECO:0000313" key="2">
    <source>
        <dbReference type="EMBL" id="AGW28753.1"/>
    </source>
</evidence>
<dbReference type="AlphaFoldDB" id="U3NB80"/>
<dbReference type="EMBL" id="KF176929">
    <property type="protein sequence ID" value="AGW28753.1"/>
    <property type="molecule type" value="Genomic_DNA"/>
</dbReference>
<proteinExistence type="predicted"/>